<dbReference type="InterPro" id="IPR004358">
    <property type="entry name" value="Sig_transdc_His_kin-like_C"/>
</dbReference>
<evidence type="ECO:0000256" key="2">
    <source>
        <dbReference type="ARBA" id="ARBA00012438"/>
    </source>
</evidence>
<comment type="catalytic activity">
    <reaction evidence="1">
        <text>ATP + protein L-histidine = ADP + protein N-phospho-L-histidine.</text>
        <dbReference type="EC" id="2.7.13.3"/>
    </reaction>
</comment>
<dbReference type="EMBL" id="LGIA01000072">
    <property type="protein sequence ID" value="KOH45772.1"/>
    <property type="molecule type" value="Genomic_DNA"/>
</dbReference>
<dbReference type="SMART" id="SM00028">
    <property type="entry name" value="TPR"/>
    <property type="match status" value="6"/>
</dbReference>
<dbReference type="GO" id="GO:0000155">
    <property type="term" value="F:phosphorelay sensor kinase activity"/>
    <property type="evidence" value="ECO:0007669"/>
    <property type="project" value="InterPro"/>
</dbReference>
<evidence type="ECO:0000256" key="1">
    <source>
        <dbReference type="ARBA" id="ARBA00000085"/>
    </source>
</evidence>
<dbReference type="InterPro" id="IPR019734">
    <property type="entry name" value="TPR_rpt"/>
</dbReference>
<keyword evidence="7" id="KW-0802">TPR repeat</keyword>
<name>A0A0L8VC78_9BACT</name>
<dbReference type="SUPFAM" id="SSF48452">
    <property type="entry name" value="TPR-like"/>
    <property type="match status" value="2"/>
</dbReference>
<dbReference type="InterPro" id="IPR003594">
    <property type="entry name" value="HATPase_dom"/>
</dbReference>
<evidence type="ECO:0000256" key="5">
    <source>
        <dbReference type="ARBA" id="ARBA00022777"/>
    </source>
</evidence>
<dbReference type="InterPro" id="IPR036890">
    <property type="entry name" value="HATPase_C_sf"/>
</dbReference>
<evidence type="ECO:0000256" key="9">
    <source>
        <dbReference type="SAM" id="SignalP"/>
    </source>
</evidence>
<dbReference type="Proteomes" id="UP000036958">
    <property type="component" value="Unassembled WGS sequence"/>
</dbReference>
<dbReference type="PRINTS" id="PR00344">
    <property type="entry name" value="BCTRLSENSOR"/>
</dbReference>
<dbReference type="PROSITE" id="PS50109">
    <property type="entry name" value="HIS_KIN"/>
    <property type="match status" value="1"/>
</dbReference>
<evidence type="ECO:0000256" key="7">
    <source>
        <dbReference type="PROSITE-ProRule" id="PRU00339"/>
    </source>
</evidence>
<keyword evidence="4 11" id="KW-0808">Transferase</keyword>
<keyword evidence="6" id="KW-0902">Two-component regulatory system</keyword>
<proteinExistence type="predicted"/>
<dbReference type="SMART" id="SM00388">
    <property type="entry name" value="HisKA"/>
    <property type="match status" value="1"/>
</dbReference>
<dbReference type="PANTHER" id="PTHR43711">
    <property type="entry name" value="TWO-COMPONENT HISTIDINE KINASE"/>
    <property type="match status" value="1"/>
</dbReference>
<dbReference type="PROSITE" id="PS50005">
    <property type="entry name" value="TPR"/>
    <property type="match status" value="1"/>
</dbReference>
<keyword evidence="3" id="KW-0597">Phosphoprotein</keyword>
<keyword evidence="8" id="KW-0472">Membrane</keyword>
<evidence type="ECO:0000259" key="10">
    <source>
        <dbReference type="PROSITE" id="PS50109"/>
    </source>
</evidence>
<keyword evidence="8" id="KW-0812">Transmembrane</keyword>
<dbReference type="InterPro" id="IPR003661">
    <property type="entry name" value="HisK_dim/P_dom"/>
</dbReference>
<feature type="domain" description="Histidine kinase" evidence="10">
    <location>
        <begin position="463"/>
        <end position="681"/>
    </location>
</feature>
<dbReference type="Gene3D" id="1.25.40.10">
    <property type="entry name" value="Tetratricopeptide repeat domain"/>
    <property type="match status" value="2"/>
</dbReference>
<dbReference type="SUPFAM" id="SSF47384">
    <property type="entry name" value="Homodimeric domain of signal transducing histidine kinase"/>
    <property type="match status" value="1"/>
</dbReference>
<dbReference type="InterPro" id="IPR050736">
    <property type="entry name" value="Sensor_HK_Regulatory"/>
</dbReference>
<dbReference type="Gene3D" id="3.30.565.10">
    <property type="entry name" value="Histidine kinase-like ATPase, C-terminal domain"/>
    <property type="match status" value="1"/>
</dbReference>
<feature type="signal peptide" evidence="9">
    <location>
        <begin position="1"/>
        <end position="22"/>
    </location>
</feature>
<evidence type="ECO:0000256" key="8">
    <source>
        <dbReference type="SAM" id="Phobius"/>
    </source>
</evidence>
<dbReference type="Gene3D" id="1.10.287.130">
    <property type="match status" value="1"/>
</dbReference>
<organism evidence="11 12">
    <name type="scientific">Sunxiuqinia dokdonensis</name>
    <dbReference type="NCBI Taxonomy" id="1409788"/>
    <lineage>
        <taxon>Bacteria</taxon>
        <taxon>Pseudomonadati</taxon>
        <taxon>Bacteroidota</taxon>
        <taxon>Bacteroidia</taxon>
        <taxon>Marinilabiliales</taxon>
        <taxon>Prolixibacteraceae</taxon>
        <taxon>Sunxiuqinia</taxon>
    </lineage>
</organism>
<dbReference type="InterPro" id="IPR011990">
    <property type="entry name" value="TPR-like_helical_dom_sf"/>
</dbReference>
<evidence type="ECO:0000313" key="12">
    <source>
        <dbReference type="Proteomes" id="UP000036958"/>
    </source>
</evidence>
<dbReference type="Pfam" id="PF13424">
    <property type="entry name" value="TPR_12"/>
    <property type="match status" value="1"/>
</dbReference>
<dbReference type="SMART" id="SM00387">
    <property type="entry name" value="HATPase_c"/>
    <property type="match status" value="1"/>
</dbReference>
<feature type="repeat" description="TPR" evidence="7">
    <location>
        <begin position="232"/>
        <end position="265"/>
    </location>
</feature>
<dbReference type="STRING" id="1409788.NC99_14040"/>
<dbReference type="AlphaFoldDB" id="A0A0L8VC78"/>
<dbReference type="InterPro" id="IPR005467">
    <property type="entry name" value="His_kinase_dom"/>
</dbReference>
<keyword evidence="5 11" id="KW-0418">Kinase</keyword>
<dbReference type="SUPFAM" id="SSF55874">
    <property type="entry name" value="ATPase domain of HSP90 chaperone/DNA topoisomerase II/histidine kinase"/>
    <property type="match status" value="1"/>
</dbReference>
<reference evidence="12" key="1">
    <citation type="submission" date="2015-07" db="EMBL/GenBank/DDBJ databases">
        <title>Genome sequencing of Sunxiuqinia dokdonensis strain SK.</title>
        <authorList>
            <person name="Ahn S."/>
            <person name="Kim B.-C."/>
        </authorList>
    </citation>
    <scope>NUCLEOTIDE SEQUENCE [LARGE SCALE GENOMIC DNA]</scope>
    <source>
        <strain evidence="12">SK</strain>
    </source>
</reference>
<comment type="caution">
    <text evidence="11">The sequence shown here is derived from an EMBL/GenBank/DDBJ whole genome shotgun (WGS) entry which is preliminary data.</text>
</comment>
<dbReference type="RefSeq" id="WP_162231162.1">
    <property type="nucleotide sequence ID" value="NZ_LGIA01000072.1"/>
</dbReference>
<feature type="transmembrane region" description="Helical" evidence="8">
    <location>
        <begin position="400"/>
        <end position="420"/>
    </location>
</feature>
<feature type="chain" id="PRO_5005591352" description="histidine kinase" evidence="9">
    <location>
        <begin position="23"/>
        <end position="700"/>
    </location>
</feature>
<dbReference type="Pfam" id="PF00512">
    <property type="entry name" value="HisKA"/>
    <property type="match status" value="1"/>
</dbReference>
<evidence type="ECO:0000313" key="11">
    <source>
        <dbReference type="EMBL" id="KOH45772.1"/>
    </source>
</evidence>
<evidence type="ECO:0000256" key="3">
    <source>
        <dbReference type="ARBA" id="ARBA00022553"/>
    </source>
</evidence>
<keyword evidence="8" id="KW-1133">Transmembrane helix</keyword>
<dbReference type="Pfam" id="PF02518">
    <property type="entry name" value="HATPase_c"/>
    <property type="match status" value="1"/>
</dbReference>
<dbReference type="PANTHER" id="PTHR43711:SF1">
    <property type="entry name" value="HISTIDINE KINASE 1"/>
    <property type="match status" value="1"/>
</dbReference>
<dbReference type="CDD" id="cd00082">
    <property type="entry name" value="HisKA"/>
    <property type="match status" value="1"/>
</dbReference>
<evidence type="ECO:0000256" key="6">
    <source>
        <dbReference type="ARBA" id="ARBA00023012"/>
    </source>
</evidence>
<sequence>MPNRCFLFLTLFLGLTGLVSQAQDDRLADSLEIRKQLETLEHLTNRKLDSALILSHTVYQQASAMNNQEAMWETRLNQGDIYYELGQKDTAYLILNQVLEQAMEHQNRLAEIKARIKLAYNLQEDYRFEPAINHLIEAQRLLQDTDSMDLRFAIFNYLGITHRKMKDYTSALNYFNYLEENYLYQLDPGQRFNLFMNKGNVYAVQRDYDKTEALFNKAYHEIQQIDHPANLALITYNLGALYYRQKRYPEAEEHIRRSLEANLKIGDHVKIERCYRVLGSIKIDQDNYAEAEDFFLKALEIAKAIDHKKSILGNYKNLYLNYWHRGYENKTVEDLDQALTYMDLYQKLNDTLYQTETAEKILELEKQYETEKKNNQITLLEQENLLKEDQLYIQRTQRNFLIIFIILVGGILGIFIYFYYYHKKVNKLLQLQSKRILSQRNKISIQNKKLQKSVDTQNKLFAIIGHDLRSPLVSISNVAKLIGFYMEDKRYDELEKAALMMEQKNDQVLELTDNLLSWAKSQSDDLKPFFEPVSLKEIVEDCYELYQPIAATKSIRLHHADVDDLMVWADRNMLKTICRNLINNAIKFTPKAGEIKVAYRLKEERAELCIEDSGVGIEPERLAILFQVGRDKGTVGTEGEKSSGLGLAVCKEFAAALQGTIQVESQVGQGSRFCVQIPRFDAAVHHPKFKQKERTSSVAP</sequence>
<protein>
    <recommendedName>
        <fullName evidence="2">histidine kinase</fullName>
        <ecNumber evidence="2">2.7.13.3</ecNumber>
    </recommendedName>
</protein>
<keyword evidence="12" id="KW-1185">Reference proteome</keyword>
<accession>A0A0L8VC78</accession>
<gene>
    <name evidence="11" type="ORF">NC99_14040</name>
</gene>
<dbReference type="EC" id="2.7.13.3" evidence="2"/>
<evidence type="ECO:0000256" key="4">
    <source>
        <dbReference type="ARBA" id="ARBA00022679"/>
    </source>
</evidence>
<dbReference type="InterPro" id="IPR036097">
    <property type="entry name" value="HisK_dim/P_sf"/>
</dbReference>
<keyword evidence="9" id="KW-0732">Signal</keyword>